<dbReference type="PANTHER" id="PTHR33387:SF3">
    <property type="entry name" value="DUF985 DOMAIN-CONTAINING PROTEIN"/>
    <property type="match status" value="1"/>
</dbReference>
<dbReference type="InterPro" id="IPR009327">
    <property type="entry name" value="Cupin_DUF985"/>
</dbReference>
<name>A0ABW4D787_9LACO</name>
<dbReference type="CDD" id="cd06121">
    <property type="entry name" value="cupin_YML079wp"/>
    <property type="match status" value="1"/>
</dbReference>
<dbReference type="Pfam" id="PF06172">
    <property type="entry name" value="Cupin_5"/>
    <property type="match status" value="1"/>
</dbReference>
<dbReference type="InterPro" id="IPR011051">
    <property type="entry name" value="RmlC_Cupin_sf"/>
</dbReference>
<gene>
    <name evidence="2" type="ORF">ACFQ44_13575</name>
</gene>
<organism evidence="2 3">
    <name type="scientific">Levilactobacillus lanxiensis</name>
    <dbReference type="NCBI Taxonomy" id="2799568"/>
    <lineage>
        <taxon>Bacteria</taxon>
        <taxon>Bacillati</taxon>
        <taxon>Bacillota</taxon>
        <taxon>Bacilli</taxon>
        <taxon>Lactobacillales</taxon>
        <taxon>Lactobacillaceae</taxon>
        <taxon>Levilactobacillus</taxon>
    </lineage>
</organism>
<evidence type="ECO:0000313" key="2">
    <source>
        <dbReference type="EMBL" id="MFD1456685.1"/>
    </source>
</evidence>
<dbReference type="PANTHER" id="PTHR33387">
    <property type="entry name" value="RMLC-LIKE JELLY ROLL FOLD PROTEIN"/>
    <property type="match status" value="1"/>
</dbReference>
<dbReference type="SUPFAM" id="SSF51182">
    <property type="entry name" value="RmlC-like cupins"/>
    <property type="match status" value="1"/>
</dbReference>
<feature type="domain" description="DUF985" evidence="1">
    <location>
        <begin position="7"/>
        <end position="140"/>
    </location>
</feature>
<dbReference type="RefSeq" id="WP_203647137.1">
    <property type="nucleotide sequence ID" value="NZ_BOLN01000017.1"/>
</dbReference>
<protein>
    <submittedName>
        <fullName evidence="2">Cupin domain-containing protein</fullName>
    </submittedName>
</protein>
<accession>A0ABW4D787</accession>
<evidence type="ECO:0000313" key="3">
    <source>
        <dbReference type="Proteomes" id="UP001597189"/>
    </source>
</evidence>
<keyword evidence="3" id="KW-1185">Reference proteome</keyword>
<reference evidence="3" key="1">
    <citation type="journal article" date="2019" name="Int. J. Syst. Evol. Microbiol.">
        <title>The Global Catalogue of Microorganisms (GCM) 10K type strain sequencing project: providing services to taxonomists for standard genome sequencing and annotation.</title>
        <authorList>
            <consortium name="The Broad Institute Genomics Platform"/>
            <consortium name="The Broad Institute Genome Sequencing Center for Infectious Disease"/>
            <person name="Wu L."/>
            <person name="Ma J."/>
        </authorList>
    </citation>
    <scope>NUCLEOTIDE SEQUENCE [LARGE SCALE GENOMIC DNA]</scope>
    <source>
        <strain evidence="3">CCM 8979</strain>
    </source>
</reference>
<dbReference type="InterPro" id="IPR039935">
    <property type="entry name" value="YML079W-like"/>
</dbReference>
<dbReference type="Gene3D" id="2.60.120.10">
    <property type="entry name" value="Jelly Rolls"/>
    <property type="match status" value="1"/>
</dbReference>
<comment type="caution">
    <text evidence="2">The sequence shown here is derived from an EMBL/GenBank/DDBJ whole genome shotgun (WGS) entry which is preliminary data.</text>
</comment>
<evidence type="ECO:0000259" key="1">
    <source>
        <dbReference type="Pfam" id="PF06172"/>
    </source>
</evidence>
<dbReference type="InterPro" id="IPR014710">
    <property type="entry name" value="RmlC-like_jellyroll"/>
</dbReference>
<dbReference type="EMBL" id="JBHTOD010000017">
    <property type="protein sequence ID" value="MFD1456685.1"/>
    <property type="molecule type" value="Genomic_DNA"/>
</dbReference>
<dbReference type="Proteomes" id="UP001597189">
    <property type="component" value="Unassembled WGS sequence"/>
</dbReference>
<sequence length="162" mass="18269">MTGKLTYIDALALKPHPEGGWYRQTAHSDEQFFDNTSQDARYHYTSIYFLLDSTNPSHFHQLNHDELWFYHDGAAITIHCIAPDGNYSHVTVGPDVLNDERLQFTVPRGTLFAAEVTTPNAFCLVSCVVAPGFDFRDFTMPAKADLLREYPGLDEVVGRLAD</sequence>
<proteinExistence type="predicted"/>